<evidence type="ECO:0000313" key="1">
    <source>
        <dbReference type="EMBL" id="PVX80024.1"/>
    </source>
</evidence>
<dbReference type="InterPro" id="IPR036388">
    <property type="entry name" value="WH-like_DNA-bd_sf"/>
</dbReference>
<evidence type="ECO:0000313" key="2">
    <source>
        <dbReference type="Proteomes" id="UP000245712"/>
    </source>
</evidence>
<protein>
    <submittedName>
        <fullName evidence="1">Uncharacterized protein</fullName>
    </submittedName>
</protein>
<reference evidence="1 2" key="1">
    <citation type="submission" date="2018-05" db="EMBL/GenBank/DDBJ databases">
        <title>Genomic Encyclopedia of Type Strains, Phase IV (KMG-V): Genome sequencing to study the core and pangenomes of soil and plant-associated prokaryotes.</title>
        <authorList>
            <person name="Whitman W."/>
        </authorList>
    </citation>
    <scope>NUCLEOTIDE SEQUENCE [LARGE SCALE GENOMIC DNA]</scope>
    <source>
        <strain evidence="1 2">SCZa-39</strain>
    </source>
</reference>
<accession>A0ABX5KHV5</accession>
<proteinExistence type="predicted"/>
<sequence>MARKPAHLELIGGRGPRQRIWEAIRKRRDGFEVTDIERATKADRYTIYTYVQGLAKGGFIEHTNKAQKRFAEKLYKLVRDVGVEAPRLDKKGNVLRTTGNENMWRTMRIIGDFTAAELAMRASTSETTVAEATAKKYLQLLCVAGYITVIEMGHSRQQGVAAKATRYRLLQSKYTGPRPPMIQSTKSLYDPNIGKIVWQEEPDHDAC</sequence>
<name>A0ABX5KHV5_9BURK</name>
<organism evidence="1 2">
    <name type="scientific">Paraburkholderia unamae</name>
    <dbReference type="NCBI Taxonomy" id="219649"/>
    <lineage>
        <taxon>Bacteria</taxon>
        <taxon>Pseudomonadati</taxon>
        <taxon>Pseudomonadota</taxon>
        <taxon>Betaproteobacteria</taxon>
        <taxon>Burkholderiales</taxon>
        <taxon>Burkholderiaceae</taxon>
        <taxon>Paraburkholderia</taxon>
    </lineage>
</organism>
<dbReference type="Gene3D" id="1.10.10.10">
    <property type="entry name" value="Winged helix-like DNA-binding domain superfamily/Winged helix DNA-binding domain"/>
    <property type="match status" value="1"/>
</dbReference>
<dbReference type="EMBL" id="QEOB01000012">
    <property type="protein sequence ID" value="PVX80024.1"/>
    <property type="molecule type" value="Genomic_DNA"/>
</dbReference>
<gene>
    <name evidence="1" type="ORF">C7402_112211</name>
</gene>
<dbReference type="RefSeq" id="WP_116612558.1">
    <property type="nucleotide sequence ID" value="NZ_QEOB01000012.1"/>
</dbReference>
<dbReference type="Proteomes" id="UP000245712">
    <property type="component" value="Unassembled WGS sequence"/>
</dbReference>
<comment type="caution">
    <text evidence="1">The sequence shown here is derived from an EMBL/GenBank/DDBJ whole genome shotgun (WGS) entry which is preliminary data.</text>
</comment>
<keyword evidence="2" id="KW-1185">Reference proteome</keyword>